<evidence type="ECO:0000259" key="9">
    <source>
        <dbReference type="PROSITE" id="PS50928"/>
    </source>
</evidence>
<keyword evidence="2 8" id="KW-0813">Transport</keyword>
<comment type="similarity">
    <text evidence="8">Belongs to the binding-protein-dependent transport system permease family.</text>
</comment>
<gene>
    <name evidence="10" type="ORF">BAU18_000539</name>
</gene>
<dbReference type="Gene3D" id="1.10.3720.10">
    <property type="entry name" value="MetI-like"/>
    <property type="match status" value="1"/>
</dbReference>
<dbReference type="NCBIfam" id="TIGR01726">
    <property type="entry name" value="HEQRo_perm_3TM"/>
    <property type="match status" value="1"/>
</dbReference>
<comment type="subcellular location">
    <subcellularLocation>
        <location evidence="1 8">Cell membrane</location>
        <topology evidence="1 8">Multi-pass membrane protein</topology>
    </subcellularLocation>
</comment>
<sequence>MYIPRLNVRLMVESLPFVLQGLKYTLGISMATFILGNLVGVFLTVLGLLPSRLLRGFIRFYLSFLRGVPALVLLFLLYFGLPVRLSAMTATLICFTLTSSAFIGEIYRGAINGVDRGQWDAAYALGLNFPKTIRLVILPQALRLSVPALGNVAMDLVKGTSLAAMITIPDIFQKAKIIGGRTFDYMSMYVLVALIYWGLCILIGQLQKRLESYFEEKSGLGSNPRQQR</sequence>
<dbReference type="Pfam" id="PF00528">
    <property type="entry name" value="BPD_transp_1"/>
    <property type="match status" value="1"/>
</dbReference>
<dbReference type="RefSeq" id="WP_161870590.1">
    <property type="nucleotide sequence ID" value="NZ_MAEI02000001.1"/>
</dbReference>
<dbReference type="InterPro" id="IPR043429">
    <property type="entry name" value="ArtM/GltK/GlnP/TcyL/YhdX-like"/>
</dbReference>
<dbReference type="InterPro" id="IPR010065">
    <property type="entry name" value="AA_ABC_transptr_permease_3TM"/>
</dbReference>
<keyword evidence="11" id="KW-1185">Reference proteome</keyword>
<dbReference type="PROSITE" id="PS50928">
    <property type="entry name" value="ABC_TM1"/>
    <property type="match status" value="1"/>
</dbReference>
<dbReference type="InterPro" id="IPR000515">
    <property type="entry name" value="MetI-like"/>
</dbReference>
<dbReference type="SUPFAM" id="SSF161098">
    <property type="entry name" value="MetI-like"/>
    <property type="match status" value="1"/>
</dbReference>
<evidence type="ECO:0000256" key="8">
    <source>
        <dbReference type="RuleBase" id="RU363032"/>
    </source>
</evidence>
<dbReference type="EMBL" id="MAEI02000001">
    <property type="protein sequence ID" value="MEO1780961.1"/>
    <property type="molecule type" value="Genomic_DNA"/>
</dbReference>
<evidence type="ECO:0000256" key="3">
    <source>
        <dbReference type="ARBA" id="ARBA00022475"/>
    </source>
</evidence>
<feature type="transmembrane region" description="Helical" evidence="8">
    <location>
        <begin position="24"/>
        <end position="49"/>
    </location>
</feature>
<proteinExistence type="inferred from homology"/>
<dbReference type="CDD" id="cd06261">
    <property type="entry name" value="TM_PBP2"/>
    <property type="match status" value="1"/>
</dbReference>
<evidence type="ECO:0000313" key="11">
    <source>
        <dbReference type="Proteomes" id="UP001429357"/>
    </source>
</evidence>
<accession>A0ABV0EYV0</accession>
<keyword evidence="7 8" id="KW-0472">Membrane</keyword>
<keyword evidence="6 8" id="KW-1133">Transmembrane helix</keyword>
<organism evidence="10 11">
    <name type="scientific">Enterococcus diestrammenae</name>
    <dbReference type="NCBI Taxonomy" id="1155073"/>
    <lineage>
        <taxon>Bacteria</taxon>
        <taxon>Bacillati</taxon>
        <taxon>Bacillota</taxon>
        <taxon>Bacilli</taxon>
        <taxon>Lactobacillales</taxon>
        <taxon>Enterococcaceae</taxon>
        <taxon>Enterococcus</taxon>
    </lineage>
</organism>
<reference evidence="10 11" key="2">
    <citation type="submission" date="2024-02" db="EMBL/GenBank/DDBJ databases">
        <title>The Genome Sequence of Enterococcus diestrammenae JM9A.</title>
        <authorList>
            <person name="Earl A."/>
            <person name="Manson A."/>
            <person name="Gilmore M."/>
            <person name="Sanders J."/>
            <person name="Shea T."/>
            <person name="Howe W."/>
            <person name="Livny J."/>
            <person name="Cuomo C."/>
            <person name="Neafsey D."/>
            <person name="Birren B."/>
        </authorList>
    </citation>
    <scope>NUCLEOTIDE SEQUENCE [LARGE SCALE GENOMIC DNA]</scope>
    <source>
        <strain evidence="10 11">JM9A</strain>
    </source>
</reference>
<feature type="transmembrane region" description="Helical" evidence="8">
    <location>
        <begin position="186"/>
        <end position="206"/>
    </location>
</feature>
<evidence type="ECO:0000256" key="6">
    <source>
        <dbReference type="ARBA" id="ARBA00022989"/>
    </source>
</evidence>
<dbReference type="Proteomes" id="UP001429357">
    <property type="component" value="Unassembled WGS sequence"/>
</dbReference>
<evidence type="ECO:0000256" key="2">
    <source>
        <dbReference type="ARBA" id="ARBA00022448"/>
    </source>
</evidence>
<reference evidence="11" key="1">
    <citation type="submission" date="2016-06" db="EMBL/GenBank/DDBJ databases">
        <title>Four novel species of enterococci isolated from chicken manure.</title>
        <authorList>
            <person name="Van Tyne D."/>
        </authorList>
    </citation>
    <scope>NUCLEOTIDE SEQUENCE [LARGE SCALE GENOMIC DNA]</scope>
    <source>
        <strain evidence="11">JM9A</strain>
    </source>
</reference>
<feature type="transmembrane region" description="Helical" evidence="8">
    <location>
        <begin position="87"/>
        <end position="107"/>
    </location>
</feature>
<comment type="caution">
    <text evidence="10">The sequence shown here is derived from an EMBL/GenBank/DDBJ whole genome shotgun (WGS) entry which is preliminary data.</text>
</comment>
<name>A0ABV0EYV0_9ENTE</name>
<dbReference type="PANTHER" id="PTHR30614:SF0">
    <property type="entry name" value="L-CYSTINE TRANSPORT SYSTEM PERMEASE PROTEIN TCYL"/>
    <property type="match status" value="1"/>
</dbReference>
<evidence type="ECO:0000256" key="5">
    <source>
        <dbReference type="ARBA" id="ARBA00022970"/>
    </source>
</evidence>
<keyword evidence="4 8" id="KW-0812">Transmembrane</keyword>
<dbReference type="PANTHER" id="PTHR30614">
    <property type="entry name" value="MEMBRANE COMPONENT OF AMINO ACID ABC TRANSPORTER"/>
    <property type="match status" value="1"/>
</dbReference>
<evidence type="ECO:0000313" key="10">
    <source>
        <dbReference type="EMBL" id="MEO1780961.1"/>
    </source>
</evidence>
<feature type="transmembrane region" description="Helical" evidence="8">
    <location>
        <begin position="61"/>
        <end position="81"/>
    </location>
</feature>
<protein>
    <submittedName>
        <fullName evidence="10">Cystine transport system permease</fullName>
    </submittedName>
</protein>
<evidence type="ECO:0000256" key="4">
    <source>
        <dbReference type="ARBA" id="ARBA00022692"/>
    </source>
</evidence>
<evidence type="ECO:0000256" key="7">
    <source>
        <dbReference type="ARBA" id="ARBA00023136"/>
    </source>
</evidence>
<keyword evidence="5" id="KW-0029">Amino-acid transport</keyword>
<keyword evidence="3" id="KW-1003">Cell membrane</keyword>
<evidence type="ECO:0000256" key="1">
    <source>
        <dbReference type="ARBA" id="ARBA00004651"/>
    </source>
</evidence>
<feature type="domain" description="ABC transmembrane type-1" evidence="9">
    <location>
        <begin position="22"/>
        <end position="207"/>
    </location>
</feature>
<dbReference type="InterPro" id="IPR035906">
    <property type="entry name" value="MetI-like_sf"/>
</dbReference>